<reference evidence="1" key="1">
    <citation type="journal article" date="2014" name="Nat. Commun.">
        <title>The tobacco genome sequence and its comparison with those of tomato and potato.</title>
        <authorList>
            <person name="Sierro N."/>
            <person name="Battey J.N."/>
            <person name="Ouadi S."/>
            <person name="Bakaher N."/>
            <person name="Bovet L."/>
            <person name="Willig A."/>
            <person name="Goepfert S."/>
            <person name="Peitsch M.C."/>
            <person name="Ivanov N.V."/>
        </authorList>
    </citation>
    <scope>NUCLEOTIDE SEQUENCE [LARGE SCALE GENOMIC DNA]</scope>
</reference>
<evidence type="ECO:0000313" key="2">
    <source>
        <dbReference type="RefSeq" id="XP_016463938.1"/>
    </source>
</evidence>
<dbReference type="OrthoDB" id="1751612at2759"/>
<dbReference type="PANTHER" id="PTHR34222">
    <property type="entry name" value="GAG_PRE-INTEGRS DOMAIN-CONTAINING PROTEIN"/>
    <property type="match status" value="1"/>
</dbReference>
<dbReference type="AlphaFoldDB" id="A0A1S3ZHM7"/>
<organism evidence="1 2">
    <name type="scientific">Nicotiana tabacum</name>
    <name type="common">Common tobacco</name>
    <dbReference type="NCBI Taxonomy" id="4097"/>
    <lineage>
        <taxon>Eukaryota</taxon>
        <taxon>Viridiplantae</taxon>
        <taxon>Streptophyta</taxon>
        <taxon>Embryophyta</taxon>
        <taxon>Tracheophyta</taxon>
        <taxon>Spermatophyta</taxon>
        <taxon>Magnoliopsida</taxon>
        <taxon>eudicotyledons</taxon>
        <taxon>Gunneridae</taxon>
        <taxon>Pentapetalae</taxon>
        <taxon>asterids</taxon>
        <taxon>lamiids</taxon>
        <taxon>Solanales</taxon>
        <taxon>Solanaceae</taxon>
        <taxon>Nicotianoideae</taxon>
        <taxon>Nicotianeae</taxon>
        <taxon>Nicotiana</taxon>
    </lineage>
</organism>
<reference evidence="2" key="2">
    <citation type="submission" date="2025-08" db="UniProtKB">
        <authorList>
            <consortium name="RefSeq"/>
        </authorList>
    </citation>
    <scope>IDENTIFICATION</scope>
    <source>
        <tissue evidence="2">Leaf</tissue>
    </source>
</reference>
<dbReference type="RefSeq" id="XP_016463938.1">
    <property type="nucleotide sequence ID" value="XM_016608452.1"/>
</dbReference>
<proteinExistence type="predicted"/>
<dbReference type="PANTHER" id="PTHR34222:SF79">
    <property type="entry name" value="RETROVIRUS-RELATED POL POLYPROTEIN FROM TRANSPOSON TNT 1-94"/>
    <property type="match status" value="1"/>
</dbReference>
<dbReference type="PaxDb" id="4097-A0A1S3ZHM7"/>
<dbReference type="GeneID" id="107786938"/>
<gene>
    <name evidence="2" type="primary">LOC107786938</name>
</gene>
<sequence length="124" mass="13948">MVGTQPSKNNQEYRKTLFCNYCKKEGHTIDKYFKLHGYPRTFKNSNRQNKFQYSIQGNAVFSDEGPGQFQTNISETEATIGINQGQLTQLMELQVKIGQKAPIFEASVVANCAGPFLEEASGSW</sequence>
<name>A0A1S3ZHM7_TOBAC</name>
<accession>A0A1S3ZHM7</accession>
<dbReference type="RefSeq" id="XP_016463938.1">
    <property type="nucleotide sequence ID" value="XM_016608452.2"/>
</dbReference>
<keyword evidence="1" id="KW-1185">Reference proteome</keyword>
<dbReference type="KEGG" id="nta:107786938"/>
<evidence type="ECO:0000313" key="1">
    <source>
        <dbReference type="Proteomes" id="UP000790787"/>
    </source>
</evidence>
<dbReference type="Proteomes" id="UP000790787">
    <property type="component" value="Chromosome 16"/>
</dbReference>
<protein>
    <submittedName>
        <fullName evidence="2">Uncharacterized protein LOC107786938</fullName>
    </submittedName>
</protein>